<dbReference type="AlphaFoldDB" id="M0BDK9"/>
<reference evidence="2 3" key="1">
    <citation type="journal article" date="2014" name="PLoS Genet.">
        <title>Phylogenetically driven sequencing of extremely halophilic archaea reveals strategies for static and dynamic osmo-response.</title>
        <authorList>
            <person name="Becker E.A."/>
            <person name="Seitzer P.M."/>
            <person name="Tritt A."/>
            <person name="Larsen D."/>
            <person name="Krusor M."/>
            <person name="Yao A.I."/>
            <person name="Wu D."/>
            <person name="Madern D."/>
            <person name="Eisen J.A."/>
            <person name="Darling A.E."/>
            <person name="Facciotti M.T."/>
        </authorList>
    </citation>
    <scope>NUCLEOTIDE SEQUENCE [LARGE SCALE GENOMIC DNA]</scope>
    <source>
        <strain evidence="2 3">JCM 14624</strain>
    </source>
</reference>
<evidence type="ECO:0000313" key="3">
    <source>
        <dbReference type="Proteomes" id="UP000011560"/>
    </source>
</evidence>
<dbReference type="OrthoDB" id="316887at2157"/>
<feature type="region of interest" description="Disordered" evidence="1">
    <location>
        <begin position="83"/>
        <end position="109"/>
    </location>
</feature>
<gene>
    <name evidence="2" type="ORF">C479_14473</name>
</gene>
<accession>M0BDK9</accession>
<comment type="caution">
    <text evidence="2">The sequence shown here is derived from an EMBL/GenBank/DDBJ whole genome shotgun (WGS) entry which is preliminary data.</text>
</comment>
<evidence type="ECO:0000313" key="2">
    <source>
        <dbReference type="EMBL" id="ELZ08552.1"/>
    </source>
</evidence>
<feature type="compositionally biased region" description="Acidic residues" evidence="1">
    <location>
        <begin position="94"/>
        <end position="109"/>
    </location>
</feature>
<dbReference type="RefSeq" id="WP_007704054.1">
    <property type="nucleotide sequence ID" value="NZ_AOIQ01000021.1"/>
</dbReference>
<keyword evidence="3" id="KW-1185">Reference proteome</keyword>
<dbReference type="Proteomes" id="UP000011560">
    <property type="component" value="Unassembled WGS sequence"/>
</dbReference>
<organism evidence="2 3">
    <name type="scientific">Halovivax asiaticus JCM 14624</name>
    <dbReference type="NCBI Taxonomy" id="1227490"/>
    <lineage>
        <taxon>Archaea</taxon>
        <taxon>Methanobacteriati</taxon>
        <taxon>Methanobacteriota</taxon>
        <taxon>Stenosarchaea group</taxon>
        <taxon>Halobacteria</taxon>
        <taxon>Halobacteriales</taxon>
        <taxon>Natrialbaceae</taxon>
        <taxon>Halovivax</taxon>
    </lineage>
</organism>
<sequence>MTGNLGTYFETLTMSDRADLETRLERYRDQLADQGYEATIAEGEDGFFAGVLVIDDDDGGRFGFLEPDGSVSWIGGENGGIGSLGTAVAQNPTEELEPETDGLDNVDVE</sequence>
<proteinExistence type="predicted"/>
<name>M0BDK9_9EURY</name>
<protein>
    <submittedName>
        <fullName evidence="2">Uncharacterized protein</fullName>
    </submittedName>
</protein>
<dbReference type="STRING" id="1227490.C479_14473"/>
<dbReference type="EMBL" id="AOIQ01000021">
    <property type="protein sequence ID" value="ELZ08552.1"/>
    <property type="molecule type" value="Genomic_DNA"/>
</dbReference>
<evidence type="ECO:0000256" key="1">
    <source>
        <dbReference type="SAM" id="MobiDB-lite"/>
    </source>
</evidence>